<dbReference type="Pfam" id="PF11042">
    <property type="entry name" value="DUF2750"/>
    <property type="match status" value="1"/>
</dbReference>
<dbReference type="EMBL" id="CP016895">
    <property type="protein sequence ID" value="AOA58629.1"/>
    <property type="molecule type" value="Genomic_DNA"/>
</dbReference>
<proteinExistence type="predicted"/>
<dbReference type="AlphaFoldDB" id="A0A1B2M0D5"/>
<name>A0A1B2M0D5_9GAMM</name>
<dbReference type="KEGG" id="ala:BFG52_09880"/>
<gene>
    <name evidence="1" type="ORF">BFG52_09880</name>
</gene>
<dbReference type="RefSeq" id="WP_067555429.1">
    <property type="nucleotide sequence ID" value="NZ_CP016895.1"/>
</dbReference>
<sequence>MKTFTQFQPVSKQLILQVSILKTMMYCGVLWGLFNEGWAIKTEPDQNIFPFWLNAVQANQYAKVHWPNYRPRKITPQDFQEALLPTLTRFKIIPALFNASRCKFRLSTQQMHHFFFNSRQIRFA</sequence>
<dbReference type="InterPro" id="IPR021284">
    <property type="entry name" value="DUF2750"/>
</dbReference>
<dbReference type="STRING" id="1789224.BFG52_09880"/>
<evidence type="ECO:0000313" key="2">
    <source>
        <dbReference type="Proteomes" id="UP000093391"/>
    </source>
</evidence>
<reference evidence="1 2" key="1">
    <citation type="submission" date="2016-08" db="EMBL/GenBank/DDBJ databases">
        <authorList>
            <person name="Seilhamer J.J."/>
        </authorList>
    </citation>
    <scope>NUCLEOTIDE SEQUENCE [LARGE SCALE GENOMIC DNA]</scope>
    <source>
        <strain evidence="1 2">BRTC-1</strain>
    </source>
</reference>
<keyword evidence="2" id="KW-1185">Reference proteome</keyword>
<accession>A0A1B2M0D5</accession>
<evidence type="ECO:0000313" key="1">
    <source>
        <dbReference type="EMBL" id="AOA58629.1"/>
    </source>
</evidence>
<protein>
    <recommendedName>
        <fullName evidence="3">DUF2750 domain-containing protein</fullName>
    </recommendedName>
</protein>
<dbReference type="OrthoDB" id="2936081at2"/>
<organism evidence="1 2">
    <name type="scientific">Acinetobacter larvae</name>
    <dbReference type="NCBI Taxonomy" id="1789224"/>
    <lineage>
        <taxon>Bacteria</taxon>
        <taxon>Pseudomonadati</taxon>
        <taxon>Pseudomonadota</taxon>
        <taxon>Gammaproteobacteria</taxon>
        <taxon>Moraxellales</taxon>
        <taxon>Moraxellaceae</taxon>
        <taxon>Acinetobacter</taxon>
    </lineage>
</organism>
<evidence type="ECO:0008006" key="3">
    <source>
        <dbReference type="Google" id="ProtNLM"/>
    </source>
</evidence>
<dbReference type="Proteomes" id="UP000093391">
    <property type="component" value="Chromosome"/>
</dbReference>